<evidence type="ECO:0000259" key="1">
    <source>
        <dbReference type="Pfam" id="PF10881"/>
    </source>
</evidence>
<dbReference type="RefSeq" id="WP_166270617.1">
    <property type="nucleotide sequence ID" value="NZ_CP048029.1"/>
</dbReference>
<proteinExistence type="predicted"/>
<dbReference type="Pfam" id="PF10881">
    <property type="entry name" value="DUF2726"/>
    <property type="match status" value="1"/>
</dbReference>
<organism evidence="2 3">
    <name type="scientific">Caldichromatium japonicum</name>
    <dbReference type="NCBI Taxonomy" id="2699430"/>
    <lineage>
        <taxon>Bacteria</taxon>
        <taxon>Pseudomonadati</taxon>
        <taxon>Pseudomonadota</taxon>
        <taxon>Gammaproteobacteria</taxon>
        <taxon>Chromatiales</taxon>
        <taxon>Chromatiaceae</taxon>
        <taxon>Caldichromatium</taxon>
    </lineage>
</organism>
<sequence length="210" mass="23947">MAHLYALLGLGALVVLALVFDLAQALGWRRREPYVFDPHWLTPRERILLAMLEHVLGDGYRVFVRVRASEVLAPAPGLSRREQARILARLERQRFDYLICKRDTLVVRAAIKRISPPRWRKTLPPDELEPLCKRVRLPLLRLIERPHYVLAELAAELEQLLQADRWVEPTPVQPLSKDQDGLPADRDELAALADLAQAIKAQRATDPAEG</sequence>
<keyword evidence="3" id="KW-1185">Reference proteome</keyword>
<accession>A0A6G7VD07</accession>
<protein>
    <submittedName>
        <fullName evidence="2">DUF2726 domain-containing protein</fullName>
    </submittedName>
</protein>
<reference evidence="3" key="1">
    <citation type="submission" date="2020-01" db="EMBL/GenBank/DDBJ databases">
        <title>Caldichromatium gen. nov., sp. nov., a thermophilic purple sulfur bacterium member of the family Chromatiaceae isolated from Nakabusa hot spring, Japan.</title>
        <authorList>
            <person name="Saini M.K."/>
            <person name="Hanada S."/>
            <person name="Tank M."/>
        </authorList>
    </citation>
    <scope>NUCLEOTIDE SEQUENCE [LARGE SCALE GENOMIC DNA]</scope>
    <source>
        <strain evidence="3">No.7</strain>
    </source>
</reference>
<dbReference type="KEGG" id="cjap:GWK36_07495"/>
<dbReference type="AlphaFoldDB" id="A0A6G7VD07"/>
<feature type="domain" description="DUF2726" evidence="1">
    <location>
        <begin position="41"/>
        <end position="159"/>
    </location>
</feature>
<dbReference type="EMBL" id="CP048029">
    <property type="protein sequence ID" value="QIK37854.1"/>
    <property type="molecule type" value="Genomic_DNA"/>
</dbReference>
<gene>
    <name evidence="2" type="ORF">GWK36_07495</name>
</gene>
<dbReference type="InterPro" id="IPR024402">
    <property type="entry name" value="DUF2726"/>
</dbReference>
<evidence type="ECO:0000313" key="2">
    <source>
        <dbReference type="EMBL" id="QIK37854.1"/>
    </source>
</evidence>
<dbReference type="Proteomes" id="UP000502699">
    <property type="component" value="Chromosome"/>
</dbReference>
<name>A0A6G7VD07_9GAMM</name>
<evidence type="ECO:0000313" key="3">
    <source>
        <dbReference type="Proteomes" id="UP000502699"/>
    </source>
</evidence>